<organism evidence="1">
    <name type="scientific">Rhizophagus irregularis (strain DAOM 181602 / DAOM 197198 / MUCL 43194)</name>
    <name type="common">Arbuscular mycorrhizal fungus</name>
    <name type="synonym">Glomus intraradices</name>
    <dbReference type="NCBI Taxonomy" id="747089"/>
    <lineage>
        <taxon>Eukaryota</taxon>
        <taxon>Fungi</taxon>
        <taxon>Fungi incertae sedis</taxon>
        <taxon>Mucoromycota</taxon>
        <taxon>Glomeromycotina</taxon>
        <taxon>Glomeromycetes</taxon>
        <taxon>Glomerales</taxon>
        <taxon>Glomeraceae</taxon>
        <taxon>Rhizophagus</taxon>
    </lineage>
</organism>
<dbReference type="AlphaFoldDB" id="U9U330"/>
<accession>U9U330</accession>
<dbReference type="HOGENOM" id="CLU_000288_7_8_1"/>
<evidence type="ECO:0000313" key="1">
    <source>
        <dbReference type="EMBL" id="ESA14819.1"/>
    </source>
</evidence>
<dbReference type="EMBL" id="KI282553">
    <property type="protein sequence ID" value="ESA14819.1"/>
    <property type="molecule type" value="Genomic_DNA"/>
</dbReference>
<protein>
    <submittedName>
        <fullName evidence="1">Uncharacterized protein</fullName>
    </submittedName>
</protein>
<name>U9U330_RHIID</name>
<reference evidence="1" key="1">
    <citation type="submission" date="2013-07" db="EMBL/GenBank/DDBJ databases">
        <title>The genome of an arbuscular mycorrhizal fungus provides insights into the evolution of the oldest plant symbiosis.</title>
        <authorList>
            <consortium name="DOE Joint Genome Institute"/>
            <person name="Tisserant E."/>
            <person name="Malbreil M."/>
            <person name="Kuo A."/>
            <person name="Kohler A."/>
            <person name="Symeonidi A."/>
            <person name="Balestrini R."/>
            <person name="Charron P."/>
            <person name="Duensing N."/>
            <person name="Frei-dit-Frey N."/>
            <person name="Gianinazzi-Pearson V."/>
            <person name="Gilbert B."/>
            <person name="Handa Y."/>
            <person name="Hijri M."/>
            <person name="Kaul R."/>
            <person name="Kawaguchi M."/>
            <person name="Krajinski F."/>
            <person name="Lammers P."/>
            <person name="Lapierre D."/>
            <person name="Masclaux F.G."/>
            <person name="Murat C."/>
            <person name="Morin E."/>
            <person name="Ndikumana S."/>
            <person name="Pagni M."/>
            <person name="Petitpierre D."/>
            <person name="Requena N."/>
            <person name="Rosikiewicz P."/>
            <person name="Riley R."/>
            <person name="Saito K."/>
            <person name="San Clemente H."/>
            <person name="Shapiro H."/>
            <person name="van Tuinen D."/>
            <person name="Becard G."/>
            <person name="Bonfante P."/>
            <person name="Paszkowski U."/>
            <person name="Shachar-Hill Y."/>
            <person name="Young J.P."/>
            <person name="Sanders I.R."/>
            <person name="Henrissat B."/>
            <person name="Rensing S.A."/>
            <person name="Grigoriev I.V."/>
            <person name="Corradi N."/>
            <person name="Roux C."/>
            <person name="Martin F."/>
        </authorList>
    </citation>
    <scope>NUCLEOTIDE SEQUENCE</scope>
    <source>
        <strain evidence="1">DAOM 197198</strain>
    </source>
</reference>
<sequence>MQLKINYLTHIIVEWVPHNQFTDIKEIEKVDKNASITYSAIWKNGPLYYRYGKKEWIRNPNKKVILNCLTLDIEEFFNMVDNYSNIYGISQNPNTNDYILVLQNRNCKRCGKLYNDLENKWCKLCEINHIQNNFANWSGNQKIDNFIQEKQIKINDFNDVVVEWIPYNQFINIKEIGKVDDHVAIIYSAIWKNGPLYYRTKSWIRNSYKKVVLKCLTLDINEFFIEV</sequence>
<proteinExistence type="predicted"/>
<gene>
    <name evidence="1" type="ORF">GLOINDRAFT_24551</name>
</gene>